<name>X0YL00_9ZZZZ</name>
<gene>
    <name evidence="1" type="ORF">S01H4_11658</name>
</gene>
<protein>
    <submittedName>
        <fullName evidence="1">Uncharacterized protein</fullName>
    </submittedName>
</protein>
<comment type="caution">
    <text evidence="1">The sequence shown here is derived from an EMBL/GenBank/DDBJ whole genome shotgun (WGS) entry which is preliminary data.</text>
</comment>
<proteinExistence type="predicted"/>
<organism evidence="1">
    <name type="scientific">marine sediment metagenome</name>
    <dbReference type="NCBI Taxonomy" id="412755"/>
    <lineage>
        <taxon>unclassified sequences</taxon>
        <taxon>metagenomes</taxon>
        <taxon>ecological metagenomes</taxon>
    </lineage>
</organism>
<dbReference type="AlphaFoldDB" id="X0YL00"/>
<dbReference type="EMBL" id="BART01004769">
    <property type="protein sequence ID" value="GAG56720.1"/>
    <property type="molecule type" value="Genomic_DNA"/>
</dbReference>
<accession>X0YL00</accession>
<reference evidence="1" key="1">
    <citation type="journal article" date="2014" name="Front. Microbiol.">
        <title>High frequency of phylogenetically diverse reductive dehalogenase-homologous genes in deep subseafloor sedimentary metagenomes.</title>
        <authorList>
            <person name="Kawai M."/>
            <person name="Futagami T."/>
            <person name="Toyoda A."/>
            <person name="Takaki Y."/>
            <person name="Nishi S."/>
            <person name="Hori S."/>
            <person name="Arai W."/>
            <person name="Tsubouchi T."/>
            <person name="Morono Y."/>
            <person name="Uchiyama I."/>
            <person name="Ito T."/>
            <person name="Fujiyama A."/>
            <person name="Inagaki F."/>
            <person name="Takami H."/>
        </authorList>
    </citation>
    <scope>NUCLEOTIDE SEQUENCE</scope>
    <source>
        <strain evidence="1">Expedition CK06-06</strain>
    </source>
</reference>
<feature type="non-terminal residue" evidence="1">
    <location>
        <position position="1"/>
    </location>
</feature>
<sequence>AVIQVPTAAPMLIGTACERVIVPDIAIAIVRPLAAPDDWTIMVNKSPIIIPKIGFSILAIRLRNGW</sequence>
<evidence type="ECO:0000313" key="1">
    <source>
        <dbReference type="EMBL" id="GAG56720.1"/>
    </source>
</evidence>